<evidence type="ECO:0000256" key="1">
    <source>
        <dbReference type="SAM" id="MobiDB-lite"/>
    </source>
</evidence>
<evidence type="ECO:0000313" key="3">
    <source>
        <dbReference type="Proteomes" id="UP000187209"/>
    </source>
</evidence>
<evidence type="ECO:0000313" key="2">
    <source>
        <dbReference type="EMBL" id="OMJ71202.1"/>
    </source>
</evidence>
<feature type="region of interest" description="Disordered" evidence="1">
    <location>
        <begin position="1"/>
        <end position="55"/>
    </location>
</feature>
<organism evidence="2 3">
    <name type="scientific">Stentor coeruleus</name>
    <dbReference type="NCBI Taxonomy" id="5963"/>
    <lineage>
        <taxon>Eukaryota</taxon>
        <taxon>Sar</taxon>
        <taxon>Alveolata</taxon>
        <taxon>Ciliophora</taxon>
        <taxon>Postciliodesmatophora</taxon>
        <taxon>Heterotrichea</taxon>
        <taxon>Heterotrichida</taxon>
        <taxon>Stentoridae</taxon>
        <taxon>Stentor</taxon>
    </lineage>
</organism>
<protein>
    <submittedName>
        <fullName evidence="2">Uncharacterized protein</fullName>
    </submittedName>
</protein>
<sequence length="83" mass="9319">MEKSSLILEGSPSLMSKNSNNGTKKGLYTSNRTKTRKEPEHRYGLPPMAPHNTTQDIISSHPNILYDEDELMGWFPSILSTVV</sequence>
<dbReference type="AlphaFoldDB" id="A0A1R2B359"/>
<comment type="caution">
    <text evidence="2">The sequence shown here is derived from an EMBL/GenBank/DDBJ whole genome shotgun (WGS) entry which is preliminary data.</text>
</comment>
<proteinExistence type="predicted"/>
<gene>
    <name evidence="2" type="ORF">SteCoe_30643</name>
</gene>
<accession>A0A1R2B359</accession>
<reference evidence="2 3" key="1">
    <citation type="submission" date="2016-11" db="EMBL/GenBank/DDBJ databases">
        <title>The macronuclear genome of Stentor coeruleus: a giant cell with tiny introns.</title>
        <authorList>
            <person name="Slabodnick M."/>
            <person name="Ruby J.G."/>
            <person name="Reiff S.B."/>
            <person name="Swart E.C."/>
            <person name="Gosai S."/>
            <person name="Prabakaran S."/>
            <person name="Witkowska E."/>
            <person name="Larue G.E."/>
            <person name="Fisher S."/>
            <person name="Freeman R.M."/>
            <person name="Gunawardena J."/>
            <person name="Chu W."/>
            <person name="Stover N.A."/>
            <person name="Gregory B.D."/>
            <person name="Nowacki M."/>
            <person name="Derisi J."/>
            <person name="Roy S.W."/>
            <person name="Marshall W.F."/>
            <person name="Sood P."/>
        </authorList>
    </citation>
    <scope>NUCLEOTIDE SEQUENCE [LARGE SCALE GENOMIC DNA]</scope>
    <source>
        <strain evidence="2">WM001</strain>
    </source>
</reference>
<dbReference type="Proteomes" id="UP000187209">
    <property type="component" value="Unassembled WGS sequence"/>
</dbReference>
<dbReference type="EMBL" id="MPUH01001013">
    <property type="protein sequence ID" value="OMJ71202.1"/>
    <property type="molecule type" value="Genomic_DNA"/>
</dbReference>
<feature type="compositionally biased region" description="Polar residues" evidence="1">
    <location>
        <begin position="13"/>
        <end position="32"/>
    </location>
</feature>
<keyword evidence="3" id="KW-1185">Reference proteome</keyword>
<name>A0A1R2B359_9CILI</name>